<proteinExistence type="predicted"/>
<protein>
    <recommendedName>
        <fullName evidence="3">DUF4336 domain-containing protein</fullName>
    </recommendedName>
</protein>
<gene>
    <name evidence="1" type="ORF">E5A74_20390</name>
</gene>
<dbReference type="InterPro" id="IPR036866">
    <property type="entry name" value="RibonucZ/Hydroxyglut_hydro"/>
</dbReference>
<dbReference type="PANTHER" id="PTHR33835">
    <property type="entry name" value="YALI0C07656P"/>
    <property type="match status" value="1"/>
</dbReference>
<name>A0A4S1W380_9SPHN</name>
<dbReference type="PANTHER" id="PTHR33835:SF1">
    <property type="entry name" value="METALLO-BETA-LACTAMASE DOMAIN-CONTAINING PROTEIN"/>
    <property type="match status" value="1"/>
</dbReference>
<comment type="caution">
    <text evidence="1">The sequence shown here is derived from an EMBL/GenBank/DDBJ whole genome shotgun (WGS) entry which is preliminary data.</text>
</comment>
<dbReference type="InterPro" id="IPR025638">
    <property type="entry name" value="DUF4336"/>
</dbReference>
<evidence type="ECO:0000313" key="2">
    <source>
        <dbReference type="Proteomes" id="UP000309848"/>
    </source>
</evidence>
<evidence type="ECO:0000313" key="1">
    <source>
        <dbReference type="EMBL" id="TGX37304.1"/>
    </source>
</evidence>
<dbReference type="EMBL" id="SRXU01000013">
    <property type="protein sequence ID" value="TGX37304.1"/>
    <property type="molecule type" value="Genomic_DNA"/>
</dbReference>
<dbReference type="RefSeq" id="WP_135987470.1">
    <property type="nucleotide sequence ID" value="NZ_JAASQM010000001.1"/>
</dbReference>
<dbReference type="AlphaFoldDB" id="A0A4S1W380"/>
<organism evidence="1 2">
    <name type="scientific">Sphingomonas naasensis</name>
    <dbReference type="NCBI Taxonomy" id="1344951"/>
    <lineage>
        <taxon>Bacteria</taxon>
        <taxon>Pseudomonadati</taxon>
        <taxon>Pseudomonadota</taxon>
        <taxon>Alphaproteobacteria</taxon>
        <taxon>Sphingomonadales</taxon>
        <taxon>Sphingomonadaceae</taxon>
        <taxon>Sphingomonas</taxon>
    </lineage>
</organism>
<accession>A0A4S1W380</accession>
<dbReference type="SUPFAM" id="SSF56281">
    <property type="entry name" value="Metallo-hydrolase/oxidoreductase"/>
    <property type="match status" value="1"/>
</dbReference>
<keyword evidence="2" id="KW-1185">Reference proteome</keyword>
<reference evidence="1 2" key="1">
    <citation type="submission" date="2019-04" db="EMBL/GenBank/DDBJ databases">
        <title>Sphingomonas psychrotolerans sp. nov., isolated from soil in the Tianshan Mountains, Xinjiang, China.</title>
        <authorList>
            <person name="Luo Y."/>
            <person name="Sheng H."/>
        </authorList>
    </citation>
    <scope>NUCLEOTIDE SEQUENCE [LARGE SCALE GENOMIC DNA]</scope>
    <source>
        <strain evidence="1 2">KIS18-15</strain>
    </source>
</reference>
<evidence type="ECO:0008006" key="3">
    <source>
        <dbReference type="Google" id="ProtNLM"/>
    </source>
</evidence>
<dbReference type="Proteomes" id="UP000309848">
    <property type="component" value="Unassembled WGS sequence"/>
</dbReference>
<dbReference type="OrthoDB" id="450111at2"/>
<sequence>MSAILEKWEVGPHGPLVDIDQGLLTVAGEIVMPLGRFPRRMTVIALQGGGTAIWSAIALREPEMARIEALGPPRFLIVPNQAHRLDSRIWKQRYPELQVLAPPGARDKVAEAVPVDATDDIIGDPAIAFATIAGAKLGEFALQVKRAGGTTLILNDVIGHVRHPHGIGAWLMARLMGFGVHGPRVPRPIRRRMIDDPQALAAQLREWAATPDLRRIIVSHGDPIESDPAAALRKVAASLG</sequence>